<evidence type="ECO:0000313" key="1">
    <source>
        <dbReference type="EMBL" id="MVB11179.1"/>
    </source>
</evidence>
<evidence type="ECO:0000313" key="2">
    <source>
        <dbReference type="Proteomes" id="UP000469440"/>
    </source>
</evidence>
<dbReference type="OrthoDB" id="2053929at2"/>
<accession>A0A6N8HZP7</accession>
<dbReference type="RefSeq" id="WP_156990502.1">
    <property type="nucleotide sequence ID" value="NZ_VWXL01000052.1"/>
</dbReference>
<proteinExistence type="predicted"/>
<reference evidence="1 2" key="1">
    <citation type="submission" date="2019-09" db="EMBL/GenBank/DDBJ databases">
        <title>Genome sequence of Clostridium sp. EA1.</title>
        <authorList>
            <person name="Poehlein A."/>
            <person name="Bengelsdorf F.R."/>
            <person name="Daniel R."/>
        </authorList>
    </citation>
    <scope>NUCLEOTIDE SEQUENCE [LARGE SCALE GENOMIC DNA]</scope>
    <source>
        <strain evidence="1 2">EA1</strain>
    </source>
</reference>
<organism evidence="1 2">
    <name type="scientific">Caproicibacter fermentans</name>
    <dbReference type="NCBI Taxonomy" id="2576756"/>
    <lineage>
        <taxon>Bacteria</taxon>
        <taxon>Bacillati</taxon>
        <taxon>Bacillota</taxon>
        <taxon>Clostridia</taxon>
        <taxon>Eubacteriales</taxon>
        <taxon>Acutalibacteraceae</taxon>
        <taxon>Caproicibacter</taxon>
    </lineage>
</organism>
<comment type="caution">
    <text evidence="1">The sequence shown here is derived from an EMBL/GenBank/DDBJ whole genome shotgun (WGS) entry which is preliminary data.</text>
</comment>
<evidence type="ECO:0008006" key="3">
    <source>
        <dbReference type="Google" id="ProtNLM"/>
    </source>
</evidence>
<protein>
    <recommendedName>
        <fullName evidence="3">HK97 gp10 family phage protein</fullName>
    </recommendedName>
</protein>
<dbReference type="AlphaFoldDB" id="A0A6N8HZP7"/>
<keyword evidence="2" id="KW-1185">Reference proteome</keyword>
<dbReference type="EMBL" id="VWXL01000052">
    <property type="protein sequence ID" value="MVB11179.1"/>
    <property type="molecule type" value="Genomic_DNA"/>
</dbReference>
<sequence>MARYAFKAGDEWAVKLSRLAAGQDKVAGKAIYAGAKIVADKIKSNIESLPEEKFRYLRDGDQFDGVTKEQKQDLAESFGVARVDTDRNGDYNTKLGFDGYGKHPTEKYPQGLPNQLLARAVESGSSVRRKQPFVRTAVRSTKKTAQAEMARVIDEETEKIMK</sequence>
<dbReference type="Proteomes" id="UP000469440">
    <property type="component" value="Unassembled WGS sequence"/>
</dbReference>
<gene>
    <name evidence="1" type="ORF">CAFE_18870</name>
</gene>
<name>A0A6N8HZP7_9FIRM</name>